<gene>
    <name evidence="1" type="ORF">DN051_39805</name>
</gene>
<dbReference type="RefSeq" id="WP_112441854.1">
    <property type="nucleotide sequence ID" value="NZ_CP030073.1"/>
</dbReference>
<dbReference type="EMBL" id="CP030073">
    <property type="protein sequence ID" value="AWW42003.1"/>
    <property type="molecule type" value="Genomic_DNA"/>
</dbReference>
<accession>A0A2Z4JCB6</accession>
<evidence type="ECO:0000313" key="1">
    <source>
        <dbReference type="EMBL" id="AWW42003.1"/>
    </source>
</evidence>
<dbReference type="AlphaFoldDB" id="A0A2Z4JCB6"/>
<protein>
    <submittedName>
        <fullName evidence="1">Uncharacterized protein</fullName>
    </submittedName>
</protein>
<proteinExistence type="predicted"/>
<dbReference type="Proteomes" id="UP000249616">
    <property type="component" value="Chromosome"/>
</dbReference>
<sequence length="83" mass="8773">MRVVAELFQPLDRADMTSPAVVVPPAQTIVTFTRSPVPSTVTTTLSTNARSYLRCPDAPRLITPGARVPGQAYSSTGSRTVAA</sequence>
<name>A0A2Z4JCB6_9ACTN</name>
<organism evidence="1 2">
    <name type="scientific">Streptomyces cadmiisoli</name>
    <dbReference type="NCBI Taxonomy" id="2184053"/>
    <lineage>
        <taxon>Bacteria</taxon>
        <taxon>Bacillati</taxon>
        <taxon>Actinomycetota</taxon>
        <taxon>Actinomycetes</taxon>
        <taxon>Kitasatosporales</taxon>
        <taxon>Streptomycetaceae</taxon>
        <taxon>Streptomyces</taxon>
        <taxon>Streptomyces aurantiacus group</taxon>
    </lineage>
</organism>
<evidence type="ECO:0000313" key="2">
    <source>
        <dbReference type="Proteomes" id="UP000249616"/>
    </source>
</evidence>
<keyword evidence="2" id="KW-1185">Reference proteome</keyword>
<reference evidence="1 2" key="1">
    <citation type="journal article" date="2019" name="Int. J. Syst. Evol. Microbiol.">
        <title>Streptomyces cadmiisoli sp. nov., a novel actinomycete isolated from cadmium-contaminated soil.</title>
        <authorList>
            <person name="Li K."/>
            <person name="Tang X."/>
            <person name="Zhao J."/>
            <person name="Guo Y."/>
            <person name="Tang Y."/>
            <person name="Gao J."/>
        </authorList>
    </citation>
    <scope>NUCLEOTIDE SEQUENCE [LARGE SCALE GENOMIC DNA]</scope>
    <source>
        <strain evidence="1 2">ZFG47</strain>
    </source>
</reference>
<dbReference type="KEGG" id="scad:DN051_39805"/>